<dbReference type="GO" id="GO:0007059">
    <property type="term" value="P:chromosome segregation"/>
    <property type="evidence" value="ECO:0007669"/>
    <property type="project" value="InterPro"/>
</dbReference>
<evidence type="ECO:0000313" key="15">
    <source>
        <dbReference type="Proteomes" id="UP000189580"/>
    </source>
</evidence>
<feature type="coiled-coil region" evidence="12">
    <location>
        <begin position="88"/>
        <end position="136"/>
    </location>
</feature>
<keyword evidence="7 11" id="KW-0995">Kinetochore</keyword>
<reference evidence="14 15" key="1">
    <citation type="submission" date="2016-02" db="EMBL/GenBank/DDBJ databases">
        <title>Complete genome sequence and transcriptome regulation of the pentose utilising yeast Sugiyamaella lignohabitans.</title>
        <authorList>
            <person name="Bellasio M."/>
            <person name="Peymann A."/>
            <person name="Valli M."/>
            <person name="Sipitzky M."/>
            <person name="Graf A."/>
            <person name="Sauer M."/>
            <person name="Marx H."/>
            <person name="Mattanovich D."/>
        </authorList>
    </citation>
    <scope>NUCLEOTIDE SEQUENCE [LARGE SCALE GENOMIC DNA]</scope>
    <source>
        <strain evidence="14 15">CBS 10342</strain>
    </source>
</reference>
<evidence type="ECO:0000256" key="6">
    <source>
        <dbReference type="ARBA" id="ARBA00022776"/>
    </source>
</evidence>
<evidence type="ECO:0000256" key="11">
    <source>
        <dbReference type="RuleBase" id="RU367150"/>
    </source>
</evidence>
<name>A0A161HMQ8_9ASCO</name>
<evidence type="ECO:0000313" key="14">
    <source>
        <dbReference type="EMBL" id="ANB15157.1"/>
    </source>
</evidence>
<comment type="function">
    <text evidence="1 11">Acts as a component of the essential kinetochore-associated NDC80 complex, which is required for chromosome segregation and spindle checkpoint activity.</text>
</comment>
<organism evidence="14 15">
    <name type="scientific">Sugiyamaella lignohabitans</name>
    <dbReference type="NCBI Taxonomy" id="796027"/>
    <lineage>
        <taxon>Eukaryota</taxon>
        <taxon>Fungi</taxon>
        <taxon>Dikarya</taxon>
        <taxon>Ascomycota</taxon>
        <taxon>Saccharomycotina</taxon>
        <taxon>Dipodascomycetes</taxon>
        <taxon>Dipodascales</taxon>
        <taxon>Trichomonascaceae</taxon>
        <taxon>Sugiyamaella</taxon>
    </lineage>
</organism>
<gene>
    <name evidence="14" type="primary">spc25</name>
    <name evidence="14" type="ORF">AWJ20_2781</name>
</gene>
<evidence type="ECO:0000256" key="2">
    <source>
        <dbReference type="ARBA" id="ARBA00006379"/>
    </source>
</evidence>
<keyword evidence="6 11" id="KW-0498">Mitosis</keyword>
<proteinExistence type="inferred from homology"/>
<dbReference type="Pfam" id="PF08234">
    <property type="entry name" value="Spindle_Spc25"/>
    <property type="match status" value="1"/>
</dbReference>
<dbReference type="InterPro" id="IPR045143">
    <property type="entry name" value="Spc25"/>
</dbReference>
<dbReference type="EMBL" id="CP014503">
    <property type="protein sequence ID" value="ANB15157.1"/>
    <property type="molecule type" value="Genomic_DNA"/>
</dbReference>
<dbReference type="PANTHER" id="PTHR14281">
    <property type="entry name" value="KINETOCHORE PROTEIN SPC25-RELATED"/>
    <property type="match status" value="1"/>
</dbReference>
<keyword evidence="10 11" id="KW-0137">Centromere</keyword>
<evidence type="ECO:0000256" key="7">
    <source>
        <dbReference type="ARBA" id="ARBA00022838"/>
    </source>
</evidence>
<evidence type="ECO:0000256" key="10">
    <source>
        <dbReference type="ARBA" id="ARBA00023328"/>
    </source>
</evidence>
<dbReference type="GO" id="GO:0051301">
    <property type="term" value="P:cell division"/>
    <property type="evidence" value="ECO:0007669"/>
    <property type="project" value="UniProtKB-UniRule"/>
</dbReference>
<dbReference type="Gene3D" id="3.30.457.50">
    <property type="entry name" value="Chromosome segregation protein Spc25"/>
    <property type="match status" value="1"/>
</dbReference>
<keyword evidence="4 11" id="KW-0158">Chromosome</keyword>
<evidence type="ECO:0000256" key="5">
    <source>
        <dbReference type="ARBA" id="ARBA00022618"/>
    </source>
</evidence>
<feature type="domain" description="Chromosome segregation protein Spc25 C-terminal" evidence="13">
    <location>
        <begin position="169"/>
        <end position="240"/>
    </location>
</feature>
<keyword evidence="5 11" id="KW-0132">Cell division</keyword>
<accession>A0A161HMQ8</accession>
<comment type="similarity">
    <text evidence="2 11">Belongs to the SPC25 family.</text>
</comment>
<comment type="subcellular location">
    <subcellularLocation>
        <location evidence="11">Nucleus</location>
    </subcellularLocation>
    <subcellularLocation>
        <location evidence="11">Chromosome</location>
        <location evidence="11">Centromere</location>
        <location evidence="11">Kinetochore</location>
    </subcellularLocation>
</comment>
<keyword evidence="15" id="KW-1185">Reference proteome</keyword>
<dbReference type="CDD" id="cd23784">
    <property type="entry name" value="RWD_Spc25"/>
    <property type="match status" value="1"/>
</dbReference>
<dbReference type="RefSeq" id="XP_018737634.1">
    <property type="nucleotide sequence ID" value="XM_018879748.1"/>
</dbReference>
<evidence type="ECO:0000256" key="9">
    <source>
        <dbReference type="ARBA" id="ARBA00023306"/>
    </source>
</evidence>
<evidence type="ECO:0000256" key="12">
    <source>
        <dbReference type="SAM" id="Coils"/>
    </source>
</evidence>
<dbReference type="InterPro" id="IPR013255">
    <property type="entry name" value="Spc25_C"/>
</dbReference>
<dbReference type="FunFam" id="3.30.457.50:FF:000001">
    <property type="entry name" value="Probable kinetochore protein spc25"/>
    <property type="match status" value="1"/>
</dbReference>
<evidence type="ECO:0000256" key="3">
    <source>
        <dbReference type="ARBA" id="ARBA00011562"/>
    </source>
</evidence>
<dbReference type="Proteomes" id="UP000189580">
    <property type="component" value="Chromosome b"/>
</dbReference>
<evidence type="ECO:0000256" key="1">
    <source>
        <dbReference type="ARBA" id="ARBA00002772"/>
    </source>
</evidence>
<keyword evidence="8 12" id="KW-0175">Coiled coil</keyword>
<keyword evidence="11" id="KW-0539">Nucleus</keyword>
<dbReference type="GeneID" id="30034730"/>
<dbReference type="KEGG" id="slb:AWJ20_2781"/>
<protein>
    <recommendedName>
        <fullName evidence="11">Kinetochore protein SPC25</fullName>
    </recommendedName>
</protein>
<dbReference type="GO" id="GO:0031262">
    <property type="term" value="C:Ndc80 complex"/>
    <property type="evidence" value="ECO:0007669"/>
    <property type="project" value="InterPro"/>
</dbReference>
<evidence type="ECO:0000259" key="13">
    <source>
        <dbReference type="Pfam" id="PF08234"/>
    </source>
</evidence>
<evidence type="ECO:0000256" key="8">
    <source>
        <dbReference type="ARBA" id="ARBA00023054"/>
    </source>
</evidence>
<sequence length="243" mass="27804">MSSLASIRTVSSEGVEVPSLIVNFGELQNRMDNFRSQFDEYLSSNKEKIVESKNEFNLTLSKNKETEKSLLAEIESLHQKDVENAKLRAKEQEELEETNRAIRDYSLKREQMTETQKTLEKQISELRQSILKMKESHSKIKQTIIQESSKNQPELELWESTLGVSIEGVSDDVIGFKFTNIDPNAADREFSCVMDLSERDYKVLSTSPALNGLIVDQALTSLNSSRKLSLFLRDIRKAFKDMV</sequence>
<keyword evidence="9 11" id="KW-0131">Cell cycle</keyword>
<dbReference type="AlphaFoldDB" id="A0A161HMQ8"/>
<dbReference type="GO" id="GO:0005634">
    <property type="term" value="C:nucleus"/>
    <property type="evidence" value="ECO:0007669"/>
    <property type="project" value="UniProtKB-SubCell"/>
</dbReference>
<comment type="subunit">
    <text evidence="3">Component of the NDC80 complex, which consists of NDC80, NUF2, SPC24 and SPC25.</text>
</comment>
<dbReference type="OrthoDB" id="4056921at2759"/>
<dbReference type="PANTHER" id="PTHR14281:SF0">
    <property type="entry name" value="KINETOCHORE PROTEIN SPC25"/>
    <property type="match status" value="1"/>
</dbReference>
<evidence type="ECO:0000256" key="4">
    <source>
        <dbReference type="ARBA" id="ARBA00022454"/>
    </source>
</evidence>